<dbReference type="Proteomes" id="UP000001941">
    <property type="component" value="Chromosome"/>
</dbReference>
<gene>
    <name evidence="1" type="ordered locus">Mhun_0380</name>
</gene>
<dbReference type="OrthoDB" id="118821at2157"/>
<evidence type="ECO:0000313" key="1">
    <source>
        <dbReference type="EMBL" id="ABD40145.1"/>
    </source>
</evidence>
<dbReference type="EMBL" id="CP000254">
    <property type="protein sequence ID" value="ABD40145.1"/>
    <property type="molecule type" value="Genomic_DNA"/>
</dbReference>
<dbReference type="RefSeq" id="WP_011447439.1">
    <property type="nucleotide sequence ID" value="NC_007796.1"/>
</dbReference>
<dbReference type="STRING" id="323259.Mhun_0380"/>
<evidence type="ECO:0000313" key="2">
    <source>
        <dbReference type="Proteomes" id="UP000001941"/>
    </source>
</evidence>
<reference evidence="2" key="1">
    <citation type="journal article" date="2016" name="Stand. Genomic Sci.">
        <title>Complete genome sequence of Methanospirillum hungatei type strain JF1.</title>
        <authorList>
            <person name="Gunsalus R.P."/>
            <person name="Cook L.E."/>
            <person name="Crable B."/>
            <person name="Rohlin L."/>
            <person name="McDonald E."/>
            <person name="Mouttaki H."/>
            <person name="Sieber J.R."/>
            <person name="Poweleit N."/>
            <person name="Zhou H."/>
            <person name="Lapidus A.L."/>
            <person name="Daligault H.E."/>
            <person name="Land M."/>
            <person name="Gilna P."/>
            <person name="Ivanova N."/>
            <person name="Kyrpides N."/>
            <person name="Culley D.E."/>
            <person name="McInerney M.J."/>
        </authorList>
    </citation>
    <scope>NUCLEOTIDE SEQUENCE [LARGE SCALE GENOMIC DNA]</scope>
    <source>
        <strain evidence="2">ATCC 27890 / DSM 864 / NBRC 100397 / JF-1</strain>
    </source>
</reference>
<organism evidence="1 2">
    <name type="scientific">Methanospirillum hungatei JF-1 (strain ATCC 27890 / DSM 864 / NBRC 100397 / JF-1)</name>
    <dbReference type="NCBI Taxonomy" id="323259"/>
    <lineage>
        <taxon>Archaea</taxon>
        <taxon>Methanobacteriati</taxon>
        <taxon>Methanobacteriota</taxon>
        <taxon>Stenosarchaea group</taxon>
        <taxon>Methanomicrobia</taxon>
        <taxon>Methanomicrobiales</taxon>
        <taxon>Methanospirillaceae</taxon>
        <taxon>Methanospirillum</taxon>
    </lineage>
</organism>
<dbReference type="AlphaFoldDB" id="Q2FLU9"/>
<dbReference type="EnsemblBacteria" id="ABD40145">
    <property type="protein sequence ID" value="ABD40145"/>
    <property type="gene ID" value="Mhun_0380"/>
</dbReference>
<dbReference type="GeneID" id="3922872"/>
<dbReference type="KEGG" id="mhu:Mhun_0380"/>
<keyword evidence="2" id="KW-1185">Reference proteome</keyword>
<protein>
    <submittedName>
        <fullName evidence="1">Uncharacterized protein</fullName>
    </submittedName>
</protein>
<dbReference type="HOGENOM" id="CLU_2353220_0_0_2"/>
<name>Q2FLU9_METHJ</name>
<proteinExistence type="predicted"/>
<accession>Q2FLU9</accession>
<sequence length="96" mass="10933">MTDLPIRIILSVNKIIKINYQEGAIMKVKDLVLDEIKDMSVSEYLSVYQYIHAIKAIRPKPSNKKREHAFEEVCSALSSLTGNLSDDIILARDDRV</sequence>
<dbReference type="InParanoid" id="Q2FLU9"/>